<dbReference type="EMBL" id="CP001016">
    <property type="protein sequence ID" value="ACB93797.1"/>
    <property type="molecule type" value="Genomic_DNA"/>
</dbReference>
<dbReference type="AlphaFoldDB" id="B2IBS5"/>
<dbReference type="GO" id="GO:0044550">
    <property type="term" value="P:secondary metabolite biosynthetic process"/>
    <property type="evidence" value="ECO:0007669"/>
    <property type="project" value="TreeGrafter"/>
</dbReference>
<accession>B2IBS5</accession>
<dbReference type="RefSeq" id="WP_012383155.1">
    <property type="nucleotide sequence ID" value="NC_010581.1"/>
</dbReference>
<dbReference type="PANTHER" id="PTHR45527">
    <property type="entry name" value="NONRIBOSOMAL PEPTIDE SYNTHETASE"/>
    <property type="match status" value="1"/>
</dbReference>
<evidence type="ECO:0000259" key="2">
    <source>
        <dbReference type="Pfam" id="PF00501"/>
    </source>
</evidence>
<dbReference type="Proteomes" id="UP000001695">
    <property type="component" value="Chromosome"/>
</dbReference>
<dbReference type="InterPro" id="IPR045851">
    <property type="entry name" value="AMP-bd_C_sf"/>
</dbReference>
<sequence length="599" mass="66120">MYPMRSVSVRRENAGRETTDLEAPDLEAKARTRDGETDHVFSATMLVPGWRVQERIAFHAQRQPDEIALVQGPVRLTYDQINARANRLARYFVSLGLRPAAPVGLCMRNGLVSMIACLAVLKAGGACVPLDPIMGPHWLAAFIIQAGIDVAIVDDHHALDLFEDAPRLNLLDYESISAAAELESDADFDIAWDTDSLALILPVSQVAGPRGVEMTHRALHHCCDLAHGLDFSAATVALQMVFAPQELAWFQNLSLLIAGGRLVFYGAIWPETAEIANLIRSETIDTSFLTPSLCGWLLDEDPSLFAPLERVVIGEQDLAPVPLAPIHLRILLRQLVKRGVKGATKGEIVLLYGPAEAPAALMTRLWHEDDADDVTRIVPEPLNNARVQLLDTRRRPCPDGVLGEICLGGEGLASGYRRDERLSQQSFIPDPAQPEDKLFRTGDYARRRLDGTFERLGRLDEKVILSGYRVELKAIERVLRAQKGVADAVCDYRRSRAYGESVIAFFVEASPGAINETRLLAALRRLLPPFMVPDFLRKLETLPLLPDGHPDRQALAALPMFAPSPKQRQPSFGMSKEFLRGALRRFGLGRVPEDKAISG</sequence>
<dbReference type="GO" id="GO:0043041">
    <property type="term" value="P:amino acid activation for nonribosomal peptide biosynthetic process"/>
    <property type="evidence" value="ECO:0007669"/>
    <property type="project" value="TreeGrafter"/>
</dbReference>
<dbReference type="GO" id="GO:0016874">
    <property type="term" value="F:ligase activity"/>
    <property type="evidence" value="ECO:0007669"/>
    <property type="project" value="UniProtKB-KW"/>
</dbReference>
<organism evidence="3 4">
    <name type="scientific">Beijerinckia indica subsp. indica (strain ATCC 9039 / DSM 1715 / NCIMB 8712)</name>
    <dbReference type="NCBI Taxonomy" id="395963"/>
    <lineage>
        <taxon>Bacteria</taxon>
        <taxon>Pseudomonadati</taxon>
        <taxon>Pseudomonadota</taxon>
        <taxon>Alphaproteobacteria</taxon>
        <taxon>Hyphomicrobiales</taxon>
        <taxon>Beijerinckiaceae</taxon>
        <taxon>Beijerinckia</taxon>
    </lineage>
</organism>
<evidence type="ECO:0000313" key="3">
    <source>
        <dbReference type="EMBL" id="ACB93797.1"/>
    </source>
</evidence>
<name>B2IBS5_BEII9</name>
<keyword evidence="3" id="KW-0436">Ligase</keyword>
<reference evidence="4" key="1">
    <citation type="submission" date="2008-03" db="EMBL/GenBank/DDBJ databases">
        <title>Complete sequence of chromosome of Beijerinckia indica subsp. indica ATCC 9039.</title>
        <authorList>
            <consortium name="US DOE Joint Genome Institute"/>
            <person name="Copeland A."/>
            <person name="Lucas S."/>
            <person name="Lapidus A."/>
            <person name="Glavina del Rio T."/>
            <person name="Dalin E."/>
            <person name="Tice H."/>
            <person name="Bruce D."/>
            <person name="Goodwin L."/>
            <person name="Pitluck S."/>
            <person name="LaButti K."/>
            <person name="Schmutz J."/>
            <person name="Larimer F."/>
            <person name="Land M."/>
            <person name="Hauser L."/>
            <person name="Kyrpides N."/>
            <person name="Mikhailova N."/>
            <person name="Dunfield P.F."/>
            <person name="Dedysh S.N."/>
            <person name="Liesack W."/>
            <person name="Saw J.H."/>
            <person name="Alam M."/>
            <person name="Chen Y."/>
            <person name="Murrell J.C."/>
            <person name="Richardson P."/>
        </authorList>
    </citation>
    <scope>NUCLEOTIDE SEQUENCE [LARGE SCALE GENOMIC DNA]</scope>
    <source>
        <strain evidence="4">ATCC 9039 / DSM 1715 / NCIMB 8712</strain>
    </source>
</reference>
<proteinExistence type="predicted"/>
<dbReference type="InterPro" id="IPR000873">
    <property type="entry name" value="AMP-dep_synth/lig_dom"/>
</dbReference>
<feature type="region of interest" description="Disordered" evidence="1">
    <location>
        <begin position="1"/>
        <end position="23"/>
    </location>
</feature>
<dbReference type="STRING" id="395963.Bind_0139"/>
<dbReference type="GO" id="GO:0005737">
    <property type="term" value="C:cytoplasm"/>
    <property type="evidence" value="ECO:0007669"/>
    <property type="project" value="TreeGrafter"/>
</dbReference>
<dbReference type="InterPro" id="IPR042099">
    <property type="entry name" value="ANL_N_sf"/>
</dbReference>
<evidence type="ECO:0000256" key="1">
    <source>
        <dbReference type="SAM" id="MobiDB-lite"/>
    </source>
</evidence>
<dbReference type="PANTHER" id="PTHR45527:SF1">
    <property type="entry name" value="FATTY ACID SYNTHASE"/>
    <property type="match status" value="1"/>
</dbReference>
<protein>
    <submittedName>
        <fullName evidence="3">AMP-dependent synthetase and ligase</fullName>
    </submittedName>
</protein>
<dbReference type="Gene3D" id="3.40.50.12780">
    <property type="entry name" value="N-terminal domain of ligase-like"/>
    <property type="match status" value="1"/>
</dbReference>
<gene>
    <name evidence="3" type="ordered locus">Bind_0139</name>
</gene>
<feature type="domain" description="AMP-dependent synthetase/ligase" evidence="2">
    <location>
        <begin position="59"/>
        <end position="416"/>
    </location>
</feature>
<dbReference type="Pfam" id="PF00501">
    <property type="entry name" value="AMP-binding"/>
    <property type="match status" value="1"/>
</dbReference>
<dbReference type="KEGG" id="bid:Bind_0139"/>
<evidence type="ECO:0000313" key="4">
    <source>
        <dbReference type="Proteomes" id="UP000001695"/>
    </source>
</evidence>
<keyword evidence="4" id="KW-1185">Reference proteome</keyword>
<reference evidence="3 4" key="2">
    <citation type="journal article" date="2010" name="J. Bacteriol.">
        <title>Complete genome sequence of Beijerinckia indica subsp. indica.</title>
        <authorList>
            <person name="Tamas I."/>
            <person name="Dedysh S.N."/>
            <person name="Liesack W."/>
            <person name="Stott M.B."/>
            <person name="Alam M."/>
            <person name="Murrell J.C."/>
            <person name="Dunfield P.F."/>
        </authorList>
    </citation>
    <scope>NUCLEOTIDE SEQUENCE [LARGE SCALE GENOMIC DNA]</scope>
    <source>
        <strain evidence="4">ATCC 9039 / DSM 1715 / NCIMB 8712</strain>
    </source>
</reference>
<dbReference type="GO" id="GO:0031177">
    <property type="term" value="F:phosphopantetheine binding"/>
    <property type="evidence" value="ECO:0007669"/>
    <property type="project" value="TreeGrafter"/>
</dbReference>
<dbReference type="SUPFAM" id="SSF56801">
    <property type="entry name" value="Acetyl-CoA synthetase-like"/>
    <property type="match status" value="1"/>
</dbReference>
<dbReference type="eggNOG" id="COG1020">
    <property type="taxonomic scope" value="Bacteria"/>
</dbReference>
<feature type="compositionally biased region" description="Basic and acidic residues" evidence="1">
    <location>
        <begin position="9"/>
        <end position="19"/>
    </location>
</feature>
<dbReference type="HOGENOM" id="CLU_000022_2_12_5"/>
<dbReference type="OrthoDB" id="9803968at2"/>
<dbReference type="Gene3D" id="3.30.300.30">
    <property type="match status" value="1"/>
</dbReference>